<comment type="caution">
    <text evidence="7">The sequence shown here is derived from an EMBL/GenBank/DDBJ whole genome shotgun (WGS) entry which is preliminary data.</text>
</comment>
<dbReference type="PANTHER" id="PTHR11717:SF7">
    <property type="entry name" value="LOW MOLECULAR WEIGHT PHOSPHOTYROSINE PROTEIN PHOSPHATASE"/>
    <property type="match status" value="1"/>
</dbReference>
<dbReference type="InterPro" id="IPR050438">
    <property type="entry name" value="LMW_PTPase"/>
</dbReference>
<dbReference type="AlphaFoldDB" id="A0A7W5GQC9"/>
<accession>A0A7W5GQC9</accession>
<reference evidence="7 8" key="1">
    <citation type="submission" date="2020-08" db="EMBL/GenBank/DDBJ databases">
        <title>Sequencing the genomes of 1000 actinobacteria strains.</title>
        <authorList>
            <person name="Klenk H.-P."/>
        </authorList>
    </citation>
    <scope>NUCLEOTIDE SEQUENCE [LARGE SCALE GENOMIC DNA]</scope>
    <source>
        <strain evidence="7 8">DSM 22242</strain>
    </source>
</reference>
<dbReference type="Proteomes" id="UP000530850">
    <property type="component" value="Unassembled WGS sequence"/>
</dbReference>
<comment type="similarity">
    <text evidence="1">Belongs to the low molecular weight phosphotyrosine protein phosphatase family.</text>
</comment>
<evidence type="ECO:0000256" key="1">
    <source>
        <dbReference type="ARBA" id="ARBA00011063"/>
    </source>
</evidence>
<dbReference type="InterPro" id="IPR036196">
    <property type="entry name" value="Ptyr_pPase_sf"/>
</dbReference>
<keyword evidence="3 7" id="KW-0378">Hydrolase</keyword>
<dbReference type="GO" id="GO:0004725">
    <property type="term" value="F:protein tyrosine phosphatase activity"/>
    <property type="evidence" value="ECO:0007669"/>
    <property type="project" value="UniProtKB-EC"/>
</dbReference>
<feature type="active site" evidence="5">
    <location>
        <position position="14"/>
    </location>
</feature>
<dbReference type="InterPro" id="IPR017867">
    <property type="entry name" value="Tyr_phospatase_low_mol_wt"/>
</dbReference>
<organism evidence="7 8">
    <name type="scientific">Parvibacter caecicola</name>
    <dbReference type="NCBI Taxonomy" id="747645"/>
    <lineage>
        <taxon>Bacteria</taxon>
        <taxon>Bacillati</taxon>
        <taxon>Actinomycetota</taxon>
        <taxon>Coriobacteriia</taxon>
        <taxon>Coriobacteriales</taxon>
        <taxon>Coriobacteriaceae</taxon>
        <taxon>Parvibacter</taxon>
    </lineage>
</organism>
<dbReference type="GeneID" id="93357610"/>
<keyword evidence="4" id="KW-0904">Protein phosphatase</keyword>
<evidence type="ECO:0000313" key="7">
    <source>
        <dbReference type="EMBL" id="MBB3171406.1"/>
    </source>
</evidence>
<protein>
    <recommendedName>
        <fullName evidence="2">protein-tyrosine-phosphatase</fullName>
        <ecNumber evidence="2">3.1.3.48</ecNumber>
    </recommendedName>
</protein>
<evidence type="ECO:0000313" key="8">
    <source>
        <dbReference type="Proteomes" id="UP000530850"/>
    </source>
</evidence>
<dbReference type="SMART" id="SM00226">
    <property type="entry name" value="LMWPc"/>
    <property type="match status" value="1"/>
</dbReference>
<evidence type="ECO:0000256" key="2">
    <source>
        <dbReference type="ARBA" id="ARBA00013064"/>
    </source>
</evidence>
<dbReference type="Gene3D" id="3.40.50.2300">
    <property type="match status" value="1"/>
</dbReference>
<sequence>MVRVLFVCHGNICRSTMAEFVLKDMVAKRGLSGQFHIESAATSTEELGNPVYPGTQRVLRAHGIGGFEGKRARQLRRADCNDFDLIIGMDEANMRNMGRMLGGDAQGKLHKLLEFAGSARDVADPWYTGDFDTTYEDVCGGCEGLLNFLGASGR</sequence>
<feature type="domain" description="Phosphotyrosine protein phosphatase I" evidence="6">
    <location>
        <begin position="2"/>
        <end position="148"/>
    </location>
</feature>
<dbReference type="CDD" id="cd16343">
    <property type="entry name" value="LMWPTP"/>
    <property type="match status" value="1"/>
</dbReference>
<dbReference type="SUPFAM" id="SSF52788">
    <property type="entry name" value="Phosphotyrosine protein phosphatases I"/>
    <property type="match status" value="1"/>
</dbReference>
<proteinExistence type="inferred from homology"/>
<dbReference type="PANTHER" id="PTHR11717">
    <property type="entry name" value="LOW MOLECULAR WEIGHT PROTEIN TYROSINE PHOSPHATASE"/>
    <property type="match status" value="1"/>
</dbReference>
<dbReference type="PRINTS" id="PR00719">
    <property type="entry name" value="LMWPTPASE"/>
</dbReference>
<dbReference type="EMBL" id="JACHYA010000003">
    <property type="protein sequence ID" value="MBB3171406.1"/>
    <property type="molecule type" value="Genomic_DNA"/>
</dbReference>
<evidence type="ECO:0000256" key="4">
    <source>
        <dbReference type="ARBA" id="ARBA00022912"/>
    </source>
</evidence>
<dbReference type="EC" id="3.1.3.48" evidence="2"/>
<feature type="active site" description="Proton donor" evidence="5">
    <location>
        <position position="124"/>
    </location>
</feature>
<evidence type="ECO:0000256" key="5">
    <source>
        <dbReference type="PIRSR" id="PIRSR617867-1"/>
    </source>
</evidence>
<feature type="active site" description="Nucleophile" evidence="5">
    <location>
        <position position="8"/>
    </location>
</feature>
<dbReference type="Pfam" id="PF01451">
    <property type="entry name" value="LMWPc"/>
    <property type="match status" value="1"/>
</dbReference>
<gene>
    <name evidence="7" type="ORF">FHR31_001224</name>
</gene>
<dbReference type="RefSeq" id="WP_123186285.1">
    <property type="nucleotide sequence ID" value="NZ_JACHYA010000003.1"/>
</dbReference>
<evidence type="ECO:0000259" key="6">
    <source>
        <dbReference type="SMART" id="SM00226"/>
    </source>
</evidence>
<name>A0A7W5GQC9_9ACTN</name>
<dbReference type="InterPro" id="IPR023485">
    <property type="entry name" value="Ptyr_pPase"/>
</dbReference>
<evidence type="ECO:0000256" key="3">
    <source>
        <dbReference type="ARBA" id="ARBA00022801"/>
    </source>
</evidence>